<evidence type="ECO:0000313" key="1">
    <source>
        <dbReference type="EMBL" id="MBJ7542055.1"/>
    </source>
</evidence>
<dbReference type="InterPro" id="IPR029063">
    <property type="entry name" value="SAM-dependent_MTases_sf"/>
</dbReference>
<evidence type="ECO:0008006" key="3">
    <source>
        <dbReference type="Google" id="ProtNLM"/>
    </source>
</evidence>
<gene>
    <name evidence="1" type="ORF">JDN41_00605</name>
</gene>
<name>A0A8I1GAD9_9HYPH</name>
<proteinExistence type="predicted"/>
<protein>
    <recommendedName>
        <fullName evidence="3">Class I SAM-dependent methyltransferase</fullName>
    </recommendedName>
</protein>
<keyword evidence="2" id="KW-1185">Reference proteome</keyword>
<dbReference type="AlphaFoldDB" id="A0A8I1GAD9"/>
<dbReference type="Proteomes" id="UP000623250">
    <property type="component" value="Unassembled WGS sequence"/>
</dbReference>
<dbReference type="SUPFAM" id="SSF53335">
    <property type="entry name" value="S-adenosyl-L-methionine-dependent methyltransferases"/>
    <property type="match status" value="1"/>
</dbReference>
<sequence length="342" mass="38145">MWSGRLLAHGGVEDCMQRTGKSVSLTVETSMQGRRHRLGTFTPDSLLFLAQGILDHSADLLDEGDGRHAFELLERELSEVYDLARTLRCLSRLRLAARSHRIYRHCQDEPFTSYASAKPGGYAVSLDFLNGGLMPLGTPKPAAMIFDQLTASTFALSVRLLKTLTRAYIEDVRTRRARPRILALGAGHLRELEDGPFDLSRVEFTVFEQDEAACAFLGHKYQKQLTIINASLGEIESSFHDRGGFDLIYAPLMFTLMSDQRARRLLGILKNQLAGGGKLIVGNLAASADLRGYLTLFARKGLRFRSRPELKVLADGPKFDVYGDPFNNINYLILKNGLKSQH</sequence>
<dbReference type="EMBL" id="JAEMUK010000002">
    <property type="protein sequence ID" value="MBJ7542055.1"/>
    <property type="molecule type" value="Genomic_DNA"/>
</dbReference>
<comment type="caution">
    <text evidence="1">The sequence shown here is derived from an EMBL/GenBank/DDBJ whole genome shotgun (WGS) entry which is preliminary data.</text>
</comment>
<accession>A0A8I1GAD9</accession>
<reference evidence="1 2" key="1">
    <citation type="submission" date="2020-12" db="EMBL/GenBank/DDBJ databases">
        <title>Revised draft genomes of Rhodomicrobium vannielii ATCC 17100 and Rhodomicrobium udaipurense JA643.</title>
        <authorList>
            <person name="Conners E.M."/>
            <person name="Davenport E.J."/>
            <person name="Bose A."/>
        </authorList>
    </citation>
    <scope>NUCLEOTIDE SEQUENCE [LARGE SCALE GENOMIC DNA]</scope>
    <source>
        <strain evidence="1 2">JA643</strain>
    </source>
</reference>
<evidence type="ECO:0000313" key="2">
    <source>
        <dbReference type="Proteomes" id="UP000623250"/>
    </source>
</evidence>
<dbReference type="Gene3D" id="3.40.50.150">
    <property type="entry name" value="Vaccinia Virus protein VP39"/>
    <property type="match status" value="1"/>
</dbReference>
<organism evidence="1 2">
    <name type="scientific">Rhodomicrobium udaipurense</name>
    <dbReference type="NCBI Taxonomy" id="1202716"/>
    <lineage>
        <taxon>Bacteria</taxon>
        <taxon>Pseudomonadati</taxon>
        <taxon>Pseudomonadota</taxon>
        <taxon>Alphaproteobacteria</taxon>
        <taxon>Hyphomicrobiales</taxon>
        <taxon>Hyphomicrobiaceae</taxon>
        <taxon>Rhodomicrobium</taxon>
    </lineage>
</organism>